<gene>
    <name evidence="2" type="ORF">M011DRAFT_86790</name>
</gene>
<protein>
    <submittedName>
        <fullName evidence="2">Uncharacterized protein</fullName>
    </submittedName>
</protein>
<name>A0A6A6V743_9PLEO</name>
<proteinExistence type="predicted"/>
<dbReference type="AlphaFoldDB" id="A0A6A6V743"/>
<evidence type="ECO:0000313" key="3">
    <source>
        <dbReference type="Proteomes" id="UP000799440"/>
    </source>
</evidence>
<sequence length="202" mass="21136">MVDIRTSASQIMKLDALAEDAVNHSRRLIVVGKGLPPFSTDSFISWADFTTLLREDGPWWICLIVMTRLISGIGVLTRMGMAMLIQDVVEVLMRGVAAHCSPGRRYEMDPFDCHDKATGRGGSVAGCQDRNGDGGRGGSVGEGSGSQGRNGNGGRGGSVEDGGGSNDVLCELSSACLKFHLGSIGRDVSVCLLGGGFEGRAS</sequence>
<feature type="region of interest" description="Disordered" evidence="1">
    <location>
        <begin position="119"/>
        <end position="160"/>
    </location>
</feature>
<feature type="compositionally biased region" description="Gly residues" evidence="1">
    <location>
        <begin position="134"/>
        <end position="160"/>
    </location>
</feature>
<evidence type="ECO:0000313" key="2">
    <source>
        <dbReference type="EMBL" id="KAF2746522.1"/>
    </source>
</evidence>
<evidence type="ECO:0000256" key="1">
    <source>
        <dbReference type="SAM" id="MobiDB-lite"/>
    </source>
</evidence>
<organism evidence="2 3">
    <name type="scientific">Sporormia fimetaria CBS 119925</name>
    <dbReference type="NCBI Taxonomy" id="1340428"/>
    <lineage>
        <taxon>Eukaryota</taxon>
        <taxon>Fungi</taxon>
        <taxon>Dikarya</taxon>
        <taxon>Ascomycota</taxon>
        <taxon>Pezizomycotina</taxon>
        <taxon>Dothideomycetes</taxon>
        <taxon>Pleosporomycetidae</taxon>
        <taxon>Pleosporales</taxon>
        <taxon>Sporormiaceae</taxon>
        <taxon>Sporormia</taxon>
    </lineage>
</organism>
<dbReference type="Proteomes" id="UP000799440">
    <property type="component" value="Unassembled WGS sequence"/>
</dbReference>
<accession>A0A6A6V743</accession>
<reference evidence="2" key="1">
    <citation type="journal article" date="2020" name="Stud. Mycol.">
        <title>101 Dothideomycetes genomes: a test case for predicting lifestyles and emergence of pathogens.</title>
        <authorList>
            <person name="Haridas S."/>
            <person name="Albert R."/>
            <person name="Binder M."/>
            <person name="Bloem J."/>
            <person name="Labutti K."/>
            <person name="Salamov A."/>
            <person name="Andreopoulos B."/>
            <person name="Baker S."/>
            <person name="Barry K."/>
            <person name="Bills G."/>
            <person name="Bluhm B."/>
            <person name="Cannon C."/>
            <person name="Castanera R."/>
            <person name="Culley D."/>
            <person name="Daum C."/>
            <person name="Ezra D."/>
            <person name="Gonzalez J."/>
            <person name="Henrissat B."/>
            <person name="Kuo A."/>
            <person name="Liang C."/>
            <person name="Lipzen A."/>
            <person name="Lutzoni F."/>
            <person name="Magnuson J."/>
            <person name="Mondo S."/>
            <person name="Nolan M."/>
            <person name="Ohm R."/>
            <person name="Pangilinan J."/>
            <person name="Park H.-J."/>
            <person name="Ramirez L."/>
            <person name="Alfaro M."/>
            <person name="Sun H."/>
            <person name="Tritt A."/>
            <person name="Yoshinaga Y."/>
            <person name="Zwiers L.-H."/>
            <person name="Turgeon B."/>
            <person name="Goodwin S."/>
            <person name="Spatafora J."/>
            <person name="Crous P."/>
            <person name="Grigoriev I."/>
        </authorList>
    </citation>
    <scope>NUCLEOTIDE SEQUENCE</scope>
    <source>
        <strain evidence="2">CBS 119925</strain>
    </source>
</reference>
<dbReference type="EMBL" id="MU006577">
    <property type="protein sequence ID" value="KAF2746522.1"/>
    <property type="molecule type" value="Genomic_DNA"/>
</dbReference>
<keyword evidence="3" id="KW-1185">Reference proteome</keyword>